<feature type="compositionally biased region" description="Acidic residues" evidence="1">
    <location>
        <begin position="58"/>
        <end position="71"/>
    </location>
</feature>
<gene>
    <name evidence="2" type="ORF">EV696_103112</name>
</gene>
<accession>A0A4R6UV98</accession>
<evidence type="ECO:0000313" key="2">
    <source>
        <dbReference type="EMBL" id="TDQ49743.1"/>
    </source>
</evidence>
<evidence type="ECO:0000256" key="1">
    <source>
        <dbReference type="SAM" id="MobiDB-lite"/>
    </source>
</evidence>
<feature type="region of interest" description="Disordered" evidence="1">
    <location>
        <begin position="58"/>
        <end position="114"/>
    </location>
</feature>
<organism evidence="2 3">
    <name type="scientific">Permianibacter aggregans</name>
    <dbReference type="NCBI Taxonomy" id="1510150"/>
    <lineage>
        <taxon>Bacteria</taxon>
        <taxon>Pseudomonadati</taxon>
        <taxon>Pseudomonadota</taxon>
        <taxon>Gammaproteobacteria</taxon>
        <taxon>Pseudomonadales</taxon>
        <taxon>Pseudomonadaceae</taxon>
        <taxon>Permianibacter</taxon>
    </lineage>
</organism>
<reference evidence="2 3" key="1">
    <citation type="submission" date="2019-03" db="EMBL/GenBank/DDBJ databases">
        <title>Genomic Encyclopedia of Type Strains, Phase IV (KMG-IV): sequencing the most valuable type-strain genomes for metagenomic binning, comparative biology and taxonomic classification.</title>
        <authorList>
            <person name="Goeker M."/>
        </authorList>
    </citation>
    <scope>NUCLEOTIDE SEQUENCE [LARGE SCALE GENOMIC DNA]</scope>
    <source>
        <strain evidence="2 3">DSM 103792</strain>
    </source>
</reference>
<comment type="caution">
    <text evidence="2">The sequence shown here is derived from an EMBL/GenBank/DDBJ whole genome shotgun (WGS) entry which is preliminary data.</text>
</comment>
<protein>
    <submittedName>
        <fullName evidence="2">Uncharacterized protein</fullName>
    </submittedName>
</protein>
<dbReference type="AlphaFoldDB" id="A0A4R6UV98"/>
<feature type="compositionally biased region" description="Basic and acidic residues" evidence="1">
    <location>
        <begin position="105"/>
        <end position="114"/>
    </location>
</feature>
<proteinExistence type="predicted"/>
<evidence type="ECO:0000313" key="3">
    <source>
        <dbReference type="Proteomes" id="UP000295375"/>
    </source>
</evidence>
<dbReference type="Proteomes" id="UP000295375">
    <property type="component" value="Unassembled WGS sequence"/>
</dbReference>
<name>A0A4R6UV98_9GAMM</name>
<sequence>MGHDSEPGDAVRPLTAMMLVLLGGPALAEPPRKPANEELSLDFLEFLAEFADEDGNVELPEADMPDAELNEAELAPDRAAKPLPSGSKSTTTTPSAASDKPAVSQDKHDKKVLP</sequence>
<dbReference type="EMBL" id="SNYM01000003">
    <property type="protein sequence ID" value="TDQ49743.1"/>
    <property type="molecule type" value="Genomic_DNA"/>
</dbReference>
<keyword evidence="3" id="KW-1185">Reference proteome</keyword>
<feature type="compositionally biased region" description="Low complexity" evidence="1">
    <location>
        <begin position="81"/>
        <end position="102"/>
    </location>
</feature>